<accession>A0A8D8NV25</accession>
<feature type="region of interest" description="Disordered" evidence="1">
    <location>
        <begin position="196"/>
        <end position="220"/>
    </location>
</feature>
<dbReference type="EMBL" id="HBUE01300178">
    <property type="protein sequence ID" value="CAG6578503.1"/>
    <property type="molecule type" value="Transcribed_RNA"/>
</dbReference>
<proteinExistence type="predicted"/>
<name>A0A8D8NV25_CULPI</name>
<protein>
    <submittedName>
        <fullName evidence="2">(northern house mosquito) hypothetical protein</fullName>
    </submittedName>
</protein>
<dbReference type="EMBL" id="HBUE01300177">
    <property type="protein sequence ID" value="CAG6578500.1"/>
    <property type="molecule type" value="Transcribed_RNA"/>
</dbReference>
<evidence type="ECO:0000313" key="2">
    <source>
        <dbReference type="EMBL" id="CAG6578500.1"/>
    </source>
</evidence>
<reference evidence="2" key="1">
    <citation type="submission" date="2021-05" db="EMBL/GenBank/DDBJ databases">
        <authorList>
            <person name="Alioto T."/>
            <person name="Alioto T."/>
            <person name="Gomez Garrido J."/>
        </authorList>
    </citation>
    <scope>NUCLEOTIDE SEQUENCE</scope>
</reference>
<organism evidence="2">
    <name type="scientific">Culex pipiens</name>
    <name type="common">House mosquito</name>
    <dbReference type="NCBI Taxonomy" id="7175"/>
    <lineage>
        <taxon>Eukaryota</taxon>
        <taxon>Metazoa</taxon>
        <taxon>Ecdysozoa</taxon>
        <taxon>Arthropoda</taxon>
        <taxon>Hexapoda</taxon>
        <taxon>Insecta</taxon>
        <taxon>Pterygota</taxon>
        <taxon>Neoptera</taxon>
        <taxon>Endopterygota</taxon>
        <taxon>Diptera</taxon>
        <taxon>Nematocera</taxon>
        <taxon>Culicoidea</taxon>
        <taxon>Culicidae</taxon>
        <taxon>Culicinae</taxon>
        <taxon>Culicini</taxon>
        <taxon>Culex</taxon>
        <taxon>Culex</taxon>
    </lineage>
</organism>
<dbReference type="AlphaFoldDB" id="A0A8D8NV25"/>
<sequence length="220" mass="23562">MLTMYIVALFLSCTISVNKLPRFVTLVEMFHRTSATLSTRSGVTVALRFLVLFGVNWKVLIATPTSMYTAVRVLTWCCRAVRFPRTASDVDRFTTDSKASAASIASCSPISALTSALYSLPNTTFRLLVLSTTASCAAKNTPLMVWFTIFVTLTTVANAPLRSNSTSTSIVAFASNKGTRPSPIASLTIGIRSGMTSASPKSALRSPTNSVTKVRTVQAA</sequence>
<evidence type="ECO:0000256" key="1">
    <source>
        <dbReference type="SAM" id="MobiDB-lite"/>
    </source>
</evidence>